<evidence type="ECO:0000256" key="1">
    <source>
        <dbReference type="RuleBase" id="RU369095"/>
    </source>
</evidence>
<evidence type="ECO:0000259" key="3">
    <source>
        <dbReference type="PROSITE" id="PS50882"/>
    </source>
</evidence>
<sequence>MDGEAVPDLIYDQSLGLYYPAVTDYYGYYYTGAEPPLSEWDSHHQFFGQDQHISAVQAESLPNVYYIPSYGYVQSPYNPYNPSIPGAVMGTEASFIETHYPPNPSHQLVVSSPAYIPVGIDSSSETVPNSYLNPLLTSAGALPATKPDGEIKKLASPIVPQFAPRNRSQGSLGVGSEYLASNTLQPSSSHSHTIPIQKEVLVANAAPANKPSVGSYINGGIHGVNQGSHQLSNMKVPSVYRPAKVTLPPSNGYTNYASDINHWATGNTGDRLRPRFQVGGPWIHRNGNLPEQSRGPRTGLAKTQWVSPLRVKAYTAKAGAIDPEGNIIISADQFNRDDFAIDFEFAKFFVIKSYSEDDVHKSIKYSVWSSTPSGNKRLDNAFEEAQKLSLGRSQKCPIFLFFSVNASGHFCGVAEMTGAVDFQKDMDFWQQDKWLGSFPVKWHIVKDLSNTSLRHILLENNEYKPVTCSRDTQEIPFLQGMAMLRIFKAASSGTSVLDDFLIYEDRQRILVEEKSRISGRRPNPQFFPPLPVPSNNPDSSAADEDDDDKETTPATSAADDEPAEKEAGSAAEERTQLAGSDERETPPEENGSSTENNEDPKPSNLVLSPTKPMNLVFDDGVNSIMKIGSLLIDSEAGEDPSSSISQSDVITVGSMHIKVGKQASPR</sequence>
<comment type="similarity">
    <text evidence="1">Belongs to the YTHDF family.</text>
</comment>
<evidence type="ECO:0000256" key="2">
    <source>
        <dbReference type="SAM" id="MobiDB-lite"/>
    </source>
</evidence>
<dbReference type="CDD" id="cd21134">
    <property type="entry name" value="YTH"/>
    <property type="match status" value="1"/>
</dbReference>
<accession>A0A5J6N9C3</accession>
<dbReference type="GO" id="GO:1990247">
    <property type="term" value="F:N6-methyladenosine-containing RNA reader activity"/>
    <property type="evidence" value="ECO:0007669"/>
    <property type="project" value="UniProtKB-UniRule"/>
</dbReference>
<reference evidence="4" key="1">
    <citation type="journal article" date="2015" name="PLoS ONE">
        <title>Digital Gene Expression Analysis Based on De Novo Transcriptome Assembly Reveals New Genes Associated with Floral Organ Differentiation of the Orchid Plant Cymbidium ensifolium.</title>
        <authorList>
            <person name="Yang F."/>
            <person name="Zhu G."/>
        </authorList>
    </citation>
    <scope>NUCLEOTIDE SEQUENCE</scope>
</reference>
<feature type="compositionally biased region" description="Basic and acidic residues" evidence="2">
    <location>
        <begin position="564"/>
        <end position="586"/>
    </location>
</feature>
<dbReference type="PROSITE" id="PS50882">
    <property type="entry name" value="YTH"/>
    <property type="match status" value="1"/>
</dbReference>
<dbReference type="GO" id="GO:0061157">
    <property type="term" value="P:mRNA destabilization"/>
    <property type="evidence" value="ECO:0007669"/>
    <property type="project" value="TreeGrafter"/>
</dbReference>
<dbReference type="GO" id="GO:0003729">
    <property type="term" value="F:mRNA binding"/>
    <property type="evidence" value="ECO:0007669"/>
    <property type="project" value="UniProtKB-UniRule"/>
</dbReference>
<proteinExistence type="evidence at transcript level"/>
<organism evidence="4">
    <name type="scientific">Cymbidium ensifolium</name>
    <name type="common">Orchid</name>
    <name type="synonym">Epidendrum ensifolium</name>
    <dbReference type="NCBI Taxonomy" id="78740"/>
    <lineage>
        <taxon>Eukaryota</taxon>
        <taxon>Viridiplantae</taxon>
        <taxon>Streptophyta</taxon>
        <taxon>Embryophyta</taxon>
        <taxon>Tracheophyta</taxon>
        <taxon>Spermatophyta</taxon>
        <taxon>Magnoliopsida</taxon>
        <taxon>Liliopsida</taxon>
        <taxon>Asparagales</taxon>
        <taxon>Orchidaceae</taxon>
        <taxon>Epidendroideae</taxon>
        <taxon>Cymbidieae</taxon>
        <taxon>Cymbidiinae</taxon>
        <taxon>Cymbidium</taxon>
    </lineage>
</organism>
<feature type="region of interest" description="Disordered" evidence="2">
    <location>
        <begin position="515"/>
        <end position="611"/>
    </location>
</feature>
<dbReference type="InterPro" id="IPR007275">
    <property type="entry name" value="YTH_domain"/>
</dbReference>
<protein>
    <recommendedName>
        <fullName evidence="1">YTH domain-containing family protein</fullName>
    </recommendedName>
</protein>
<dbReference type="Gene3D" id="3.10.590.10">
    <property type="entry name" value="ph1033 like domains"/>
    <property type="match status" value="1"/>
</dbReference>
<dbReference type="PANTHER" id="PTHR12357">
    <property type="entry name" value="YTH YT521-B HOMOLOGY DOMAIN-CONTAINING"/>
    <property type="match status" value="1"/>
</dbReference>
<evidence type="ECO:0000313" key="4">
    <source>
        <dbReference type="EMBL" id="QEX51166.1"/>
    </source>
</evidence>
<feature type="compositionally biased region" description="Pro residues" evidence="2">
    <location>
        <begin position="525"/>
        <end position="534"/>
    </location>
</feature>
<dbReference type="AlphaFoldDB" id="A0A5J6N9C3"/>
<feature type="domain" description="YTH" evidence="3">
    <location>
        <begin position="346"/>
        <end position="487"/>
    </location>
</feature>
<dbReference type="PANTHER" id="PTHR12357:SF92">
    <property type="entry name" value="YTH DOMAIN-CONTAINING FAMILY PROTEIN"/>
    <property type="match status" value="1"/>
</dbReference>
<dbReference type="GO" id="GO:0005737">
    <property type="term" value="C:cytoplasm"/>
    <property type="evidence" value="ECO:0007669"/>
    <property type="project" value="TreeGrafter"/>
</dbReference>
<keyword evidence="1" id="KW-0694">RNA-binding</keyword>
<comment type="function">
    <text evidence="1">Specifically recognizes and binds N6-methyladenosine (m6A)-containing RNAs, and regulates mRNA stability. M6A is a modification present at internal sites of mRNAs and some non-coding RNAs and plays a role in mRNA stability and processing.</text>
</comment>
<dbReference type="InterPro" id="IPR045168">
    <property type="entry name" value="YTH_prot"/>
</dbReference>
<dbReference type="EMBL" id="MK673643">
    <property type="protein sequence ID" value="QEX51166.1"/>
    <property type="molecule type" value="mRNA"/>
</dbReference>
<dbReference type="Pfam" id="PF04146">
    <property type="entry name" value="YTH"/>
    <property type="match status" value="1"/>
</dbReference>
<name>A0A5J6N9C3_CYMEN</name>